<feature type="binding site" evidence="7">
    <location>
        <position position="253"/>
    </location>
    <ligand>
        <name>urate</name>
        <dbReference type="ChEBI" id="CHEBI:17775"/>
    </ligand>
</feature>
<feature type="binding site" evidence="7">
    <location>
        <position position="61"/>
    </location>
    <ligand>
        <name>5-hydroxyisourate</name>
        <dbReference type="ChEBI" id="CHEBI:18072"/>
    </ligand>
</feature>
<feature type="binding site" evidence="7">
    <location>
        <position position="162"/>
    </location>
    <ligand>
        <name>urate</name>
        <dbReference type="ChEBI" id="CHEBI:17775"/>
    </ligand>
</feature>
<comment type="pathway">
    <text evidence="1 5">Purine metabolism; urate degradation; (S)-allantoin from urate: step 1/3.</text>
</comment>
<feature type="binding site" evidence="7">
    <location>
        <position position="162"/>
    </location>
    <ligand>
        <name>5-hydroxyisourate</name>
        <dbReference type="ChEBI" id="CHEBI:18072"/>
    </ligand>
</feature>
<comment type="subcellular location">
    <subcellularLocation>
        <location evidence="5">Peroxisome</location>
    </subcellularLocation>
</comment>
<feature type="binding site" evidence="7">
    <location>
        <position position="179"/>
    </location>
    <ligand>
        <name>urate</name>
        <dbReference type="ChEBI" id="CHEBI:17775"/>
    </ligand>
</feature>
<keyword evidence="3 5" id="KW-0659">Purine metabolism</keyword>
<dbReference type="GO" id="GO:0019628">
    <property type="term" value="P:urate catabolic process"/>
    <property type="evidence" value="ECO:0000318"/>
    <property type="project" value="GO_Central"/>
</dbReference>
<dbReference type="PIRSF" id="PIRSF000241">
    <property type="entry name" value="Urate_oxidase"/>
    <property type="match status" value="1"/>
</dbReference>
<keyword evidence="4 5" id="KW-0560">Oxidoreductase</keyword>
<reference evidence="9 10" key="1">
    <citation type="journal article" date="2014" name="Nat. Commun.">
        <title>Klebsormidium flaccidum genome reveals primary factors for plant terrestrial adaptation.</title>
        <authorList>
            <person name="Hori K."/>
            <person name="Maruyama F."/>
            <person name="Fujisawa T."/>
            <person name="Togashi T."/>
            <person name="Yamamoto N."/>
            <person name="Seo M."/>
            <person name="Sato S."/>
            <person name="Yamada T."/>
            <person name="Mori H."/>
            <person name="Tajima N."/>
            <person name="Moriyama T."/>
            <person name="Ikeuchi M."/>
            <person name="Watanabe M."/>
            <person name="Wada H."/>
            <person name="Kobayashi K."/>
            <person name="Saito M."/>
            <person name="Masuda T."/>
            <person name="Sasaki-Sekimoto Y."/>
            <person name="Mashiguchi K."/>
            <person name="Awai K."/>
            <person name="Shimojima M."/>
            <person name="Masuda S."/>
            <person name="Iwai M."/>
            <person name="Nobusawa T."/>
            <person name="Narise T."/>
            <person name="Kondo S."/>
            <person name="Saito H."/>
            <person name="Sato R."/>
            <person name="Murakawa M."/>
            <person name="Ihara Y."/>
            <person name="Oshima-Yamada Y."/>
            <person name="Ohtaka K."/>
            <person name="Satoh M."/>
            <person name="Sonobe K."/>
            <person name="Ishii M."/>
            <person name="Ohtani R."/>
            <person name="Kanamori-Sato M."/>
            <person name="Honoki R."/>
            <person name="Miyazaki D."/>
            <person name="Mochizuki H."/>
            <person name="Umetsu J."/>
            <person name="Higashi K."/>
            <person name="Shibata D."/>
            <person name="Kamiya Y."/>
            <person name="Sato N."/>
            <person name="Nakamura Y."/>
            <person name="Tabata S."/>
            <person name="Ida S."/>
            <person name="Kurokawa K."/>
            <person name="Ohta H."/>
        </authorList>
    </citation>
    <scope>NUCLEOTIDE SEQUENCE [LARGE SCALE GENOMIC DNA]</scope>
    <source>
        <strain evidence="9 10">NIES-2285</strain>
    </source>
</reference>
<evidence type="ECO:0000256" key="3">
    <source>
        <dbReference type="ARBA" id="ARBA00022631"/>
    </source>
</evidence>
<evidence type="ECO:0000313" key="10">
    <source>
        <dbReference type="Proteomes" id="UP000054558"/>
    </source>
</evidence>
<dbReference type="PANTHER" id="PTHR42874:SF1">
    <property type="entry name" value="URICASE"/>
    <property type="match status" value="1"/>
</dbReference>
<dbReference type="OrthoDB" id="9992118at2759"/>
<feature type="binding site" evidence="7">
    <location>
        <position position="60"/>
    </location>
    <ligand>
        <name>O2</name>
        <dbReference type="ChEBI" id="CHEBI:15379"/>
    </ligand>
</feature>
<dbReference type="UniPathway" id="UPA00394">
    <property type="reaction ID" value="UER00650"/>
</dbReference>
<keyword evidence="10" id="KW-1185">Reference proteome</keyword>
<dbReference type="GO" id="GO:0006145">
    <property type="term" value="P:purine nucleobase catabolic process"/>
    <property type="evidence" value="ECO:0000318"/>
    <property type="project" value="GO_Central"/>
</dbReference>
<dbReference type="GO" id="GO:0004846">
    <property type="term" value="F:urate oxidase activity"/>
    <property type="evidence" value="ECO:0000318"/>
    <property type="project" value="GO_Central"/>
</dbReference>
<feature type="binding site" evidence="7">
    <location>
        <position position="179"/>
    </location>
    <ligand>
        <name>5-hydroxyisourate</name>
        <dbReference type="ChEBI" id="CHEBI:18072"/>
    </ligand>
</feature>
<dbReference type="EC" id="1.7.3.3" evidence="5 8"/>
<feature type="active site" description="Charge relay system" evidence="6">
    <location>
        <position position="60"/>
    </location>
</feature>
<dbReference type="EMBL" id="DF237366">
    <property type="protein sequence ID" value="GAQ88303.1"/>
    <property type="molecule type" value="Genomic_DNA"/>
</dbReference>
<feature type="binding site" evidence="7">
    <location>
        <position position="61"/>
    </location>
    <ligand>
        <name>urate</name>
        <dbReference type="ChEBI" id="CHEBI:17775"/>
    </ligand>
</feature>
<dbReference type="STRING" id="105231.A0A1Y1ICI2"/>
<evidence type="ECO:0000313" key="9">
    <source>
        <dbReference type="EMBL" id="GAQ88303.1"/>
    </source>
</evidence>
<feature type="active site" description="Charge relay system" evidence="6">
    <location>
        <position position="15"/>
    </location>
</feature>
<organism evidence="9 10">
    <name type="scientific">Klebsormidium nitens</name>
    <name type="common">Green alga</name>
    <name type="synonym">Ulothrix nitens</name>
    <dbReference type="NCBI Taxonomy" id="105231"/>
    <lineage>
        <taxon>Eukaryota</taxon>
        <taxon>Viridiplantae</taxon>
        <taxon>Streptophyta</taxon>
        <taxon>Klebsormidiophyceae</taxon>
        <taxon>Klebsormidiales</taxon>
        <taxon>Klebsormidiaceae</taxon>
        <taxon>Klebsormidium</taxon>
    </lineage>
</organism>
<dbReference type="InterPro" id="IPR002042">
    <property type="entry name" value="Uricase"/>
</dbReference>
<dbReference type="OMA" id="ATMYKMS"/>
<feature type="binding site" evidence="7">
    <location>
        <position position="253"/>
    </location>
    <ligand>
        <name>5-hydroxyisourate</name>
        <dbReference type="ChEBI" id="CHEBI:18072"/>
    </ligand>
</feature>
<name>A0A1Y1ICI2_KLENI</name>
<feature type="binding site" evidence="7">
    <location>
        <position position="253"/>
    </location>
    <ligand>
        <name>O2</name>
        <dbReference type="ChEBI" id="CHEBI:15379"/>
    </ligand>
</feature>
<evidence type="ECO:0000256" key="6">
    <source>
        <dbReference type="PIRSR" id="PIRSR000241-1"/>
    </source>
</evidence>
<keyword evidence="5" id="KW-0576">Peroxisome</keyword>
<evidence type="ECO:0000256" key="2">
    <source>
        <dbReference type="ARBA" id="ARBA00009760"/>
    </source>
</evidence>
<dbReference type="Gene3D" id="3.10.270.10">
    <property type="entry name" value="Urate Oxidase"/>
    <property type="match status" value="1"/>
</dbReference>
<dbReference type="Proteomes" id="UP000054558">
    <property type="component" value="Unassembled WGS sequence"/>
</dbReference>
<evidence type="ECO:0000256" key="4">
    <source>
        <dbReference type="ARBA" id="ARBA00023002"/>
    </source>
</evidence>
<accession>A0A1Y1ICI2</accession>
<sequence length="295" mass="32894">MGALDGLSLTHEHGKSRVRVCRVWREGNMHYMAEWSVNVSLVSDVEDAFTKGDNRGIVATDTCKNTVYVVAKQCKERCSAEEYAIKLAQHFLKNYSHVSEVTVAITEKPWVRATVEGQPHKHGYQLAVAKHTVEVSLPRSGPLKLVSGVADLTVAKTTQSGFSDFYQDQYTTLGSVSERMLATSIRSTWTYSRLPSDMTATFEGIKTTLAETLYGPPDKGVFSPSVQATLFHMAKAVLAKYPEVALVHLNMPNIHFLPVKLPFVKFEDDVFVATDEPHGTIQATLRREEVPRSRY</sequence>
<comment type="similarity">
    <text evidence="2 5 8">Belongs to the uricase family.</text>
</comment>
<evidence type="ECO:0000256" key="7">
    <source>
        <dbReference type="PIRSR" id="PIRSR000241-2"/>
    </source>
</evidence>
<evidence type="ECO:0000256" key="5">
    <source>
        <dbReference type="PIRNR" id="PIRNR000241"/>
    </source>
</evidence>
<protein>
    <recommendedName>
        <fullName evidence="5 8">Uricase</fullName>
        <ecNumber evidence="5 8">1.7.3.3</ecNumber>
    </recommendedName>
    <alternativeName>
        <fullName evidence="5">Urate oxidase</fullName>
    </alternativeName>
</protein>
<dbReference type="SUPFAM" id="SSF55620">
    <property type="entry name" value="Tetrahydrobiopterin biosynthesis enzymes-like"/>
    <property type="match status" value="2"/>
</dbReference>
<evidence type="ECO:0000256" key="1">
    <source>
        <dbReference type="ARBA" id="ARBA00004831"/>
    </source>
</evidence>
<dbReference type="PANTHER" id="PTHR42874">
    <property type="entry name" value="URICASE"/>
    <property type="match status" value="1"/>
</dbReference>
<feature type="binding site" evidence="7">
    <location>
        <position position="226"/>
    </location>
    <ligand>
        <name>urate</name>
        <dbReference type="ChEBI" id="CHEBI:17775"/>
    </ligand>
</feature>
<dbReference type="PRINTS" id="PR00093">
    <property type="entry name" value="URICASE"/>
</dbReference>
<evidence type="ECO:0000256" key="8">
    <source>
        <dbReference type="RuleBase" id="RU004455"/>
    </source>
</evidence>
<feature type="binding site" evidence="7">
    <location>
        <position position="226"/>
    </location>
    <ligand>
        <name>5-hydroxyisourate</name>
        <dbReference type="ChEBI" id="CHEBI:18072"/>
    </ligand>
</feature>
<feature type="binding site" evidence="7">
    <location>
        <position position="60"/>
    </location>
    <ligand>
        <name>urate</name>
        <dbReference type="ChEBI" id="CHEBI:17775"/>
    </ligand>
</feature>
<proteinExistence type="inferred from homology"/>
<comment type="catalytic activity">
    <reaction evidence="5 8">
        <text>urate + O2 + H2O = 5-hydroxyisourate + H2O2</text>
        <dbReference type="Rhea" id="RHEA:21368"/>
        <dbReference type="ChEBI" id="CHEBI:15377"/>
        <dbReference type="ChEBI" id="CHEBI:15379"/>
        <dbReference type="ChEBI" id="CHEBI:16240"/>
        <dbReference type="ChEBI" id="CHEBI:17775"/>
        <dbReference type="ChEBI" id="CHEBI:18072"/>
        <dbReference type="EC" id="1.7.3.3"/>
    </reaction>
</comment>
<dbReference type="NCBIfam" id="TIGR03383">
    <property type="entry name" value="urate_oxi"/>
    <property type="match status" value="1"/>
</dbReference>
<dbReference type="AlphaFoldDB" id="A0A1Y1ICI2"/>
<feature type="binding site" evidence="7">
    <location>
        <position position="227"/>
    </location>
    <ligand>
        <name>5-hydroxyisourate</name>
        <dbReference type="ChEBI" id="CHEBI:18072"/>
    </ligand>
</feature>
<feature type="binding site" evidence="7">
    <location>
        <position position="227"/>
    </location>
    <ligand>
        <name>urate</name>
        <dbReference type="ChEBI" id="CHEBI:17775"/>
    </ligand>
</feature>
<feature type="binding site" evidence="7">
    <location>
        <position position="60"/>
    </location>
    <ligand>
        <name>5-hydroxyisourate</name>
        <dbReference type="ChEBI" id="CHEBI:18072"/>
    </ligand>
</feature>
<gene>
    <name evidence="9" type="ORF">KFL_004170010</name>
</gene>
<dbReference type="GO" id="GO:0005777">
    <property type="term" value="C:peroxisome"/>
    <property type="evidence" value="ECO:0000318"/>
    <property type="project" value="GO_Central"/>
</dbReference>
<comment type="function">
    <text evidence="5 8">Catalyzes the oxidation of uric acid to 5-hydroxyisourate, which is further processed to form (S)-allantoin.</text>
</comment>
<dbReference type="Pfam" id="PF01014">
    <property type="entry name" value="Uricase"/>
    <property type="match status" value="2"/>
</dbReference>
<feature type="active site" description="Charge relay system" evidence="6">
    <location>
        <position position="255"/>
    </location>
</feature>